<comment type="caution">
    <text evidence="1">The sequence shown here is derived from an EMBL/GenBank/DDBJ whole genome shotgun (WGS) entry which is preliminary data.</text>
</comment>
<dbReference type="InterPro" id="IPR004344">
    <property type="entry name" value="TTL/TTLL_fam"/>
</dbReference>
<keyword evidence="2" id="KW-1185">Reference proteome</keyword>
<organism evidence="1 2">
    <name type="scientific">Tilletia indica</name>
    <dbReference type="NCBI Taxonomy" id="43049"/>
    <lineage>
        <taxon>Eukaryota</taxon>
        <taxon>Fungi</taxon>
        <taxon>Dikarya</taxon>
        <taxon>Basidiomycota</taxon>
        <taxon>Ustilaginomycotina</taxon>
        <taxon>Exobasidiomycetes</taxon>
        <taxon>Tilletiales</taxon>
        <taxon>Tilletiaceae</taxon>
        <taxon>Tilletia</taxon>
    </lineage>
</organism>
<reference evidence="1" key="1">
    <citation type="submission" date="2016-04" db="EMBL/GenBank/DDBJ databases">
        <authorList>
            <person name="Nguyen H.D."/>
            <person name="Samba Siva P."/>
            <person name="Cullis J."/>
            <person name="Levesque C.A."/>
            <person name="Hambleton S."/>
        </authorList>
    </citation>
    <scope>NUCLEOTIDE SEQUENCE</scope>
    <source>
        <strain evidence="1">DAOMC 236416</strain>
    </source>
</reference>
<name>A0A177TQB2_9BASI</name>
<dbReference type="OrthoDB" id="202825at2759"/>
<proteinExistence type="predicted"/>
<dbReference type="InterPro" id="IPR027746">
    <property type="entry name" value="TTL"/>
</dbReference>
<dbReference type="PROSITE" id="PS51221">
    <property type="entry name" value="TTL"/>
    <property type="match status" value="1"/>
</dbReference>
<reference evidence="1" key="2">
    <citation type="journal article" date="2019" name="IMA Fungus">
        <title>Genome sequencing and comparison of five Tilletia species to identify candidate genes for the detection of regulated species infecting wheat.</title>
        <authorList>
            <person name="Nguyen H.D.T."/>
            <person name="Sultana T."/>
            <person name="Kesanakurti P."/>
            <person name="Hambleton S."/>
        </authorList>
    </citation>
    <scope>NUCLEOTIDE SEQUENCE</scope>
    <source>
        <strain evidence="1">DAOMC 236416</strain>
    </source>
</reference>
<accession>A0A177TQB2</accession>
<evidence type="ECO:0000313" key="1">
    <source>
        <dbReference type="EMBL" id="KAE8260800.1"/>
    </source>
</evidence>
<dbReference type="EMBL" id="LWDF02000003">
    <property type="protein sequence ID" value="KAE8260800.1"/>
    <property type="molecule type" value="Genomic_DNA"/>
</dbReference>
<dbReference type="Proteomes" id="UP000077521">
    <property type="component" value="Unassembled WGS sequence"/>
</dbReference>
<dbReference type="GO" id="GO:0000932">
    <property type="term" value="C:P-body"/>
    <property type="evidence" value="ECO:0007669"/>
    <property type="project" value="TreeGrafter"/>
</dbReference>
<dbReference type="PANTHER" id="PTHR47551:SF1">
    <property type="entry name" value="TUBULIN--TYROSINE LIGASE PBY1-RELATED"/>
    <property type="match status" value="1"/>
</dbReference>
<evidence type="ECO:0008006" key="3">
    <source>
        <dbReference type="Google" id="ProtNLM"/>
    </source>
</evidence>
<protein>
    <recommendedName>
        <fullName evidence="3">Tubulin-tyrosine ligase</fullName>
    </recommendedName>
</protein>
<dbReference type="PANTHER" id="PTHR47551">
    <property type="entry name" value="TUBULIN--TYROSINE LIGASE PBY1-RELATED"/>
    <property type="match status" value="1"/>
</dbReference>
<dbReference type="SUPFAM" id="SSF56059">
    <property type="entry name" value="Glutathione synthetase ATP-binding domain-like"/>
    <property type="match status" value="1"/>
</dbReference>
<dbReference type="Gene3D" id="3.30.470.20">
    <property type="entry name" value="ATP-grasp fold, B domain"/>
    <property type="match status" value="1"/>
</dbReference>
<dbReference type="Pfam" id="PF03133">
    <property type="entry name" value="TTL"/>
    <property type="match status" value="1"/>
</dbReference>
<dbReference type="AlphaFoldDB" id="A0A177TQB2"/>
<gene>
    <name evidence="1" type="ORF">A4X13_0g104</name>
</gene>
<evidence type="ECO:0000313" key="2">
    <source>
        <dbReference type="Proteomes" id="UP000077521"/>
    </source>
</evidence>
<sequence length="506" mass="56458">MVGKRLTAVIRFPGADYTQRSVLAAARRVLPSTSTSFVTDIEDGTATEELCSQEGEQILFFCDYDLLPFEGLLRHSDRLLCSSYVIRKALIRKHYLAHALHSYQLKQGGDEALPAQQVTPRTWHIEINFADELDELLLDDLYDLNAELKENEGREPVERKWFILKPAMADRGNGIRLFDSLEQLQNIFEEFEEADDDDDDDDDDAEQAEQEQGQANSNRDRDTAVITSQLRHFVIQEYVSSPLLLCPTSPSQPALPRKFHLRAYVLCVGALKVYLADEMLALFAPLPYSRPGADHDESHKNDSYASDDLRRHLTNTCVQSEGPKDGSSKVSEENVFLFSELQGMPFVRSQGQSIANIPSETIASESLPVLSNAHLTQIKEAAVDVLATTFTACATTGSIHWQMWPNAFEIFGIDLLVESTGPSSSDTDKDAAKDEFKVLLLEINAQPDFAQSGSRLEPTIEHLFGRTFELAVQPFFDKSDSVPPSTVGQSDSGMTLCLDLQLSKAW</sequence>